<dbReference type="AlphaFoldDB" id="A0AAV0UCZ1"/>
<proteinExistence type="predicted"/>
<reference evidence="2" key="1">
    <citation type="submission" date="2022-12" db="EMBL/GenBank/DDBJ databases">
        <authorList>
            <person name="Webb A."/>
        </authorList>
    </citation>
    <scope>NUCLEOTIDE SEQUENCE</scope>
    <source>
        <strain evidence="2">Hp1</strain>
    </source>
</reference>
<feature type="compositionally biased region" description="Acidic residues" evidence="1">
    <location>
        <begin position="40"/>
        <end position="52"/>
    </location>
</feature>
<feature type="region of interest" description="Disordered" evidence="1">
    <location>
        <begin position="1"/>
        <end position="91"/>
    </location>
</feature>
<feature type="compositionally biased region" description="Basic and acidic residues" evidence="1">
    <location>
        <begin position="25"/>
        <end position="39"/>
    </location>
</feature>
<accession>A0AAV0UCZ1</accession>
<evidence type="ECO:0008006" key="4">
    <source>
        <dbReference type="Google" id="ProtNLM"/>
    </source>
</evidence>
<evidence type="ECO:0000313" key="3">
    <source>
        <dbReference type="Proteomes" id="UP001162031"/>
    </source>
</evidence>
<gene>
    <name evidence="2" type="ORF">HBR001_LOCUS6304</name>
</gene>
<feature type="compositionally biased region" description="Basic and acidic residues" evidence="1">
    <location>
        <begin position="1"/>
        <end position="12"/>
    </location>
</feature>
<sequence length="216" mass="22798">MDDVSLKQKQTDDDIDLENLIFNHSDPKELEQTTQRRDSDDDDDEEEALDGPETEKPAAMQMQDSDSDESDATTKSMAKGADRSSLNNVLPVDKLKNGATTASKVFGQTFSMFKEKSGAALEAAKSSNAGKTIAGGLSNAATASQEKYGKLKGTDAFKKSSTLASDAYERTSLVASGALEKARAASSSGLEMAKHTAAASIETIKSKTGSKKGGEN</sequence>
<dbReference type="Proteomes" id="UP001162031">
    <property type="component" value="Unassembled WGS sequence"/>
</dbReference>
<dbReference type="EMBL" id="CANTFL010001244">
    <property type="protein sequence ID" value="CAI5734882.1"/>
    <property type="molecule type" value="Genomic_DNA"/>
</dbReference>
<comment type="caution">
    <text evidence="2">The sequence shown here is derived from an EMBL/GenBank/DDBJ whole genome shotgun (WGS) entry which is preliminary data.</text>
</comment>
<name>A0AAV0UCZ1_HYABA</name>
<keyword evidence="3" id="KW-1185">Reference proteome</keyword>
<evidence type="ECO:0000256" key="1">
    <source>
        <dbReference type="SAM" id="MobiDB-lite"/>
    </source>
</evidence>
<organism evidence="2 3">
    <name type="scientific">Hyaloperonospora brassicae</name>
    <name type="common">Brassica downy mildew</name>
    <name type="synonym">Peronospora brassicae</name>
    <dbReference type="NCBI Taxonomy" id="162125"/>
    <lineage>
        <taxon>Eukaryota</taxon>
        <taxon>Sar</taxon>
        <taxon>Stramenopiles</taxon>
        <taxon>Oomycota</taxon>
        <taxon>Peronosporomycetes</taxon>
        <taxon>Peronosporales</taxon>
        <taxon>Peronosporaceae</taxon>
        <taxon>Hyaloperonospora</taxon>
    </lineage>
</organism>
<evidence type="ECO:0000313" key="2">
    <source>
        <dbReference type="EMBL" id="CAI5734882.1"/>
    </source>
</evidence>
<protein>
    <recommendedName>
        <fullName evidence="4">Senescence domain-containing protein</fullName>
    </recommendedName>
</protein>